<reference evidence="1" key="1">
    <citation type="submission" date="2023-10" db="EMBL/GenBank/DDBJ databases">
        <authorList>
            <person name="Domelevo Entfellner J.-B."/>
        </authorList>
    </citation>
    <scope>NUCLEOTIDE SEQUENCE</scope>
</reference>
<keyword evidence="2" id="KW-1185">Reference proteome</keyword>
<gene>
    <name evidence="1" type="ORF">AYBTSS11_LOCUS25914</name>
</gene>
<protein>
    <submittedName>
        <fullName evidence="1">Uncharacterized protein</fullName>
    </submittedName>
</protein>
<dbReference type="Proteomes" id="UP001189624">
    <property type="component" value="Chromosome 9"/>
</dbReference>
<evidence type="ECO:0000313" key="2">
    <source>
        <dbReference type="Proteomes" id="UP001189624"/>
    </source>
</evidence>
<sequence length="67" mass="7454">MISFQVGIRTTLAFDQKLENQREVTATNKQAYVVGSCGCVSVGNLLQVLIKSKTQIWSYQPPLSNCF</sequence>
<feature type="non-terminal residue" evidence="1">
    <location>
        <position position="67"/>
    </location>
</feature>
<organism evidence="1 2">
    <name type="scientific">Sphenostylis stenocarpa</name>
    <dbReference type="NCBI Taxonomy" id="92480"/>
    <lineage>
        <taxon>Eukaryota</taxon>
        <taxon>Viridiplantae</taxon>
        <taxon>Streptophyta</taxon>
        <taxon>Embryophyta</taxon>
        <taxon>Tracheophyta</taxon>
        <taxon>Spermatophyta</taxon>
        <taxon>Magnoliopsida</taxon>
        <taxon>eudicotyledons</taxon>
        <taxon>Gunneridae</taxon>
        <taxon>Pentapetalae</taxon>
        <taxon>rosids</taxon>
        <taxon>fabids</taxon>
        <taxon>Fabales</taxon>
        <taxon>Fabaceae</taxon>
        <taxon>Papilionoideae</taxon>
        <taxon>50 kb inversion clade</taxon>
        <taxon>NPAAA clade</taxon>
        <taxon>indigoferoid/millettioid clade</taxon>
        <taxon>Phaseoleae</taxon>
        <taxon>Sphenostylis</taxon>
    </lineage>
</organism>
<name>A0AA86TNT0_9FABA</name>
<dbReference type="EMBL" id="OY731406">
    <property type="protein sequence ID" value="CAJ1973847.1"/>
    <property type="molecule type" value="Genomic_DNA"/>
</dbReference>
<evidence type="ECO:0000313" key="1">
    <source>
        <dbReference type="EMBL" id="CAJ1973847.1"/>
    </source>
</evidence>
<proteinExistence type="predicted"/>
<accession>A0AA86TNT0</accession>
<dbReference type="AlphaFoldDB" id="A0AA86TNT0"/>
<dbReference type="Gramene" id="rna-AYBTSS11_LOCUS25914">
    <property type="protein sequence ID" value="CAJ1973847.1"/>
    <property type="gene ID" value="gene-AYBTSS11_LOCUS25914"/>
</dbReference>